<comment type="cofactor">
    <cofactor evidence="1">
        <name>FAD</name>
        <dbReference type="ChEBI" id="CHEBI:57692"/>
    </cofactor>
</comment>
<dbReference type="Gene3D" id="3.30.43.10">
    <property type="entry name" value="Uridine Diphospho-n-acetylenolpyruvylglucosamine Reductase, domain 2"/>
    <property type="match status" value="1"/>
</dbReference>
<name>A0A3E1KD53_9GAMM</name>
<dbReference type="Pfam" id="PF02913">
    <property type="entry name" value="FAD-oxidase_C"/>
    <property type="match status" value="1"/>
</dbReference>
<dbReference type="InterPro" id="IPR016167">
    <property type="entry name" value="FAD-bd_PCMH_sub1"/>
</dbReference>
<dbReference type="InterPro" id="IPR016169">
    <property type="entry name" value="FAD-bd_PCMH_sub2"/>
</dbReference>
<protein>
    <submittedName>
        <fullName evidence="6">FAD-binding oxidoreductase</fullName>
    </submittedName>
</protein>
<dbReference type="InterPro" id="IPR004113">
    <property type="entry name" value="FAD-bd_oxidored_4_C"/>
</dbReference>
<reference evidence="6 7" key="1">
    <citation type="submission" date="2018-08" db="EMBL/GenBank/DDBJ databases">
        <title>Wenzhouxiangella salilacus sp. nov., a novel bacterium isolated from a saline lake in Xinjiang Province, China.</title>
        <authorList>
            <person name="Han S."/>
        </authorList>
    </citation>
    <scope>NUCLEOTIDE SEQUENCE [LARGE SCALE GENOMIC DNA]</scope>
    <source>
        <strain evidence="6 7">XDB06</strain>
    </source>
</reference>
<dbReference type="InterPro" id="IPR051264">
    <property type="entry name" value="FAD-oxidored/transferase_4"/>
</dbReference>
<organism evidence="6 7">
    <name type="scientific">Wenzhouxiangella sediminis</name>
    <dbReference type="NCBI Taxonomy" id="1792836"/>
    <lineage>
        <taxon>Bacteria</taxon>
        <taxon>Pseudomonadati</taxon>
        <taxon>Pseudomonadota</taxon>
        <taxon>Gammaproteobacteria</taxon>
        <taxon>Chromatiales</taxon>
        <taxon>Wenzhouxiangellaceae</taxon>
        <taxon>Wenzhouxiangella</taxon>
    </lineage>
</organism>
<dbReference type="Gene3D" id="3.30.70.2190">
    <property type="match status" value="1"/>
</dbReference>
<evidence type="ECO:0000259" key="5">
    <source>
        <dbReference type="PROSITE" id="PS51387"/>
    </source>
</evidence>
<evidence type="ECO:0000313" key="6">
    <source>
        <dbReference type="EMBL" id="RFF33043.1"/>
    </source>
</evidence>
<keyword evidence="7" id="KW-1185">Reference proteome</keyword>
<dbReference type="PROSITE" id="PS51387">
    <property type="entry name" value="FAD_PCMH"/>
    <property type="match status" value="1"/>
</dbReference>
<accession>A0A3E1KD53</accession>
<dbReference type="OrthoDB" id="9811557at2"/>
<dbReference type="SUPFAM" id="SSF56176">
    <property type="entry name" value="FAD-binding/transporter-associated domain-like"/>
    <property type="match status" value="1"/>
</dbReference>
<comment type="caution">
    <text evidence="6">The sequence shown here is derived from an EMBL/GenBank/DDBJ whole genome shotgun (WGS) entry which is preliminary data.</text>
</comment>
<dbReference type="Pfam" id="PF01565">
    <property type="entry name" value="FAD_binding_4"/>
    <property type="match status" value="1"/>
</dbReference>
<evidence type="ECO:0000256" key="3">
    <source>
        <dbReference type="ARBA" id="ARBA00022630"/>
    </source>
</evidence>
<dbReference type="GO" id="GO:0022904">
    <property type="term" value="P:respiratory electron transport chain"/>
    <property type="evidence" value="ECO:0007669"/>
    <property type="project" value="TreeGrafter"/>
</dbReference>
<dbReference type="EMBL" id="QUZK01000002">
    <property type="protein sequence ID" value="RFF33043.1"/>
    <property type="molecule type" value="Genomic_DNA"/>
</dbReference>
<evidence type="ECO:0000256" key="2">
    <source>
        <dbReference type="ARBA" id="ARBA00008000"/>
    </source>
</evidence>
<dbReference type="InterPro" id="IPR016164">
    <property type="entry name" value="FAD-linked_Oxase-like_C"/>
</dbReference>
<gene>
    <name evidence="6" type="ORF">DZC52_00280</name>
</gene>
<dbReference type="Gene3D" id="1.10.45.10">
    <property type="entry name" value="Vanillyl-alcohol Oxidase, Chain A, domain 4"/>
    <property type="match status" value="1"/>
</dbReference>
<dbReference type="GO" id="GO:0003824">
    <property type="term" value="F:catalytic activity"/>
    <property type="evidence" value="ECO:0007669"/>
    <property type="project" value="InterPro"/>
</dbReference>
<dbReference type="FunFam" id="1.10.45.10:FF:000001">
    <property type="entry name" value="D-lactate dehydrogenase mitochondrial"/>
    <property type="match status" value="1"/>
</dbReference>
<evidence type="ECO:0000313" key="7">
    <source>
        <dbReference type="Proteomes" id="UP000260351"/>
    </source>
</evidence>
<keyword evidence="4" id="KW-0274">FAD</keyword>
<dbReference type="GO" id="GO:0071949">
    <property type="term" value="F:FAD binding"/>
    <property type="evidence" value="ECO:0007669"/>
    <property type="project" value="InterPro"/>
</dbReference>
<dbReference type="Gene3D" id="3.30.465.10">
    <property type="match status" value="1"/>
</dbReference>
<sequence>MDITARSGLLEAFSRVLGQSGVVRDAADLDRYTAEPRGRYHERPLAVLRPASTQEVAAIVLLCREHGVAIVPQGGNTGLVGGQSIDRPEHEVILSLERMRSIREVDADGASLIAEAGCTLATAQAAAESVGLLFPMSLASEGTATIGGNIATNAGGHLTVRYGNMRRQVLGLEVVLADGRVLDGLTSLRKDNSGYDLNQLFIGSEGTLGIITAASLNLVSMPRQSMTAFIGVHDLPATLTLLRLLRNHLGETVSALELMPRLALDFVLDYLPDAHDPLVRAYPWYLLLQCDTAVAGDWLQDACVQALERAADEGVAADAVVAGDDTRANSLWRLREAISPAQKTGGVSLKHDISVPVATIPEFVAETCAALERQVPGIRPCVFGHIGDGNLHFNLSQPEDMAADAFRALEGDCNRIVFDAVVRHRGSIAAEHGIGRLRAGELARRGDAVRLDLMRRLKRALDPDDLLNPGKVLAPGESG</sequence>
<proteinExistence type="inferred from homology"/>
<evidence type="ECO:0000256" key="4">
    <source>
        <dbReference type="ARBA" id="ARBA00022827"/>
    </source>
</evidence>
<dbReference type="RefSeq" id="WP_116649129.1">
    <property type="nucleotide sequence ID" value="NZ_QUZK01000002.1"/>
</dbReference>
<dbReference type="Proteomes" id="UP000260351">
    <property type="component" value="Unassembled WGS sequence"/>
</dbReference>
<dbReference type="InterPro" id="IPR016171">
    <property type="entry name" value="Vanillyl_alc_oxidase_C-sub2"/>
</dbReference>
<dbReference type="SUPFAM" id="SSF55103">
    <property type="entry name" value="FAD-linked oxidases, C-terminal domain"/>
    <property type="match status" value="1"/>
</dbReference>
<comment type="similarity">
    <text evidence="2">Belongs to the FAD-binding oxidoreductase/transferase type 4 family.</text>
</comment>
<dbReference type="InterPro" id="IPR036318">
    <property type="entry name" value="FAD-bd_PCMH-like_sf"/>
</dbReference>
<feature type="domain" description="FAD-binding PCMH-type" evidence="5">
    <location>
        <begin position="40"/>
        <end position="221"/>
    </location>
</feature>
<dbReference type="Gene3D" id="3.30.70.2740">
    <property type="match status" value="1"/>
</dbReference>
<dbReference type="PANTHER" id="PTHR43716:SF2">
    <property type="entry name" value="BLL6224 PROTEIN"/>
    <property type="match status" value="1"/>
</dbReference>
<keyword evidence="3" id="KW-0285">Flavoprotein</keyword>
<dbReference type="PANTHER" id="PTHR43716">
    <property type="entry name" value="D-2-HYDROXYGLUTARATE DEHYDROGENASE, MITOCHONDRIAL"/>
    <property type="match status" value="1"/>
</dbReference>
<dbReference type="InterPro" id="IPR006094">
    <property type="entry name" value="Oxid_FAD_bind_N"/>
</dbReference>
<dbReference type="InterPro" id="IPR016166">
    <property type="entry name" value="FAD-bd_PCMH"/>
</dbReference>
<evidence type="ECO:0000256" key="1">
    <source>
        <dbReference type="ARBA" id="ARBA00001974"/>
    </source>
</evidence>
<dbReference type="AlphaFoldDB" id="A0A3E1KD53"/>